<proteinExistence type="predicted"/>
<comment type="caution">
    <text evidence="2">The sequence shown here is derived from an EMBL/GenBank/DDBJ whole genome shotgun (WGS) entry which is preliminary data.</text>
</comment>
<evidence type="ECO:0000313" key="3">
    <source>
        <dbReference type="Proteomes" id="UP000178606"/>
    </source>
</evidence>
<protein>
    <recommendedName>
        <fullName evidence="4">Periplasmic heavy metal sensor</fullName>
    </recommendedName>
</protein>
<evidence type="ECO:0000313" key="2">
    <source>
        <dbReference type="EMBL" id="OGG46624.1"/>
    </source>
</evidence>
<accession>A0A1F6CBS3</accession>
<feature type="compositionally biased region" description="Basic and acidic residues" evidence="1">
    <location>
        <begin position="106"/>
        <end position="117"/>
    </location>
</feature>
<evidence type="ECO:0008006" key="4">
    <source>
        <dbReference type="Google" id="ProtNLM"/>
    </source>
</evidence>
<dbReference type="Proteomes" id="UP000178606">
    <property type="component" value="Unassembled WGS sequence"/>
</dbReference>
<feature type="region of interest" description="Disordered" evidence="1">
    <location>
        <begin position="106"/>
        <end position="131"/>
    </location>
</feature>
<gene>
    <name evidence="2" type="ORF">A3F84_02930</name>
</gene>
<name>A0A1F6CBS3_HANXR</name>
<dbReference type="AlphaFoldDB" id="A0A1F6CBS3"/>
<evidence type="ECO:0000256" key="1">
    <source>
        <dbReference type="SAM" id="MobiDB-lite"/>
    </source>
</evidence>
<organism evidence="2 3">
    <name type="scientific">Handelsmanbacteria sp. (strain RIFCSPLOWO2_12_FULL_64_10)</name>
    <dbReference type="NCBI Taxonomy" id="1817868"/>
    <lineage>
        <taxon>Bacteria</taxon>
        <taxon>Candidatus Handelsmaniibacteriota</taxon>
    </lineage>
</organism>
<sequence>MVSMIVGFIVGAGGGILAAKIGNYGGEGASRPRLTKGEACDKLAQQLQLTPSQRDSLNVILDEGGNRIKELSQVVRPQFREIKKQTRDRIRGILTPEQREAFEKIVEEEDRKREAQRKSGSIQSGKGAERG</sequence>
<dbReference type="EMBL" id="MFKF01000295">
    <property type="protein sequence ID" value="OGG46624.1"/>
    <property type="molecule type" value="Genomic_DNA"/>
</dbReference>
<reference evidence="2 3" key="1">
    <citation type="journal article" date="2016" name="Nat. Commun.">
        <title>Thousands of microbial genomes shed light on interconnected biogeochemical processes in an aquifer system.</title>
        <authorList>
            <person name="Anantharaman K."/>
            <person name="Brown C.T."/>
            <person name="Hug L.A."/>
            <person name="Sharon I."/>
            <person name="Castelle C.J."/>
            <person name="Probst A.J."/>
            <person name="Thomas B.C."/>
            <person name="Singh A."/>
            <person name="Wilkins M.J."/>
            <person name="Karaoz U."/>
            <person name="Brodie E.L."/>
            <person name="Williams K.H."/>
            <person name="Hubbard S.S."/>
            <person name="Banfield J.F."/>
        </authorList>
    </citation>
    <scope>NUCLEOTIDE SEQUENCE [LARGE SCALE GENOMIC DNA]</scope>
    <source>
        <strain evidence="3">RIFCSPLOWO2_12_FULL_64_10</strain>
    </source>
</reference>